<proteinExistence type="predicted"/>
<protein>
    <submittedName>
        <fullName evidence="1">Uncharacterized protein</fullName>
    </submittedName>
</protein>
<reference evidence="2" key="1">
    <citation type="submission" date="2018-02" db="EMBL/GenBank/DDBJ databases">
        <authorList>
            <person name="Hausmann B."/>
        </authorList>
    </citation>
    <scope>NUCLEOTIDE SEQUENCE [LARGE SCALE GENOMIC DNA]</scope>
    <source>
        <strain evidence="2">Peat soil MAG SbF1</strain>
    </source>
</reference>
<dbReference type="EMBL" id="OMOF01000664">
    <property type="protein sequence ID" value="SPF53708.1"/>
    <property type="molecule type" value="Genomic_DNA"/>
</dbReference>
<dbReference type="Proteomes" id="UP000238916">
    <property type="component" value="Unassembled WGS sequence"/>
</dbReference>
<gene>
    <name evidence="1" type="ORF">SBF1_6970001</name>
</gene>
<dbReference type="AlphaFoldDB" id="A0A2U3LPA3"/>
<evidence type="ECO:0000313" key="1">
    <source>
        <dbReference type="EMBL" id="SPF53708.1"/>
    </source>
</evidence>
<sequence length="78" mass="8943">MLKKHKEEFSPADVEKVSNKILDVTDEYHPRLAMAAITSVLDFIIGEYVSNPYDTYLRLAKHFLERSKKMKAGGDDVK</sequence>
<evidence type="ECO:0000313" key="2">
    <source>
        <dbReference type="Proteomes" id="UP000238916"/>
    </source>
</evidence>
<name>A0A2U3LPA3_9FIRM</name>
<accession>A0A2U3LPA3</accession>
<organism evidence="1 2">
    <name type="scientific">Candidatus Desulfosporosinus infrequens</name>
    <dbReference type="NCBI Taxonomy" id="2043169"/>
    <lineage>
        <taxon>Bacteria</taxon>
        <taxon>Bacillati</taxon>
        <taxon>Bacillota</taxon>
        <taxon>Clostridia</taxon>
        <taxon>Eubacteriales</taxon>
        <taxon>Desulfitobacteriaceae</taxon>
        <taxon>Desulfosporosinus</taxon>
    </lineage>
</organism>